<evidence type="ECO:0000313" key="7">
    <source>
        <dbReference type="EMBL" id="CAA9418750.1"/>
    </source>
</evidence>
<protein>
    <submittedName>
        <fullName evidence="7">Similar to citrate lyase beta chain, 3</fullName>
    </submittedName>
</protein>
<organism evidence="7">
    <name type="scientific">uncultured Rubrobacteraceae bacterium</name>
    <dbReference type="NCBI Taxonomy" id="349277"/>
    <lineage>
        <taxon>Bacteria</taxon>
        <taxon>Bacillati</taxon>
        <taxon>Actinomycetota</taxon>
        <taxon>Rubrobacteria</taxon>
        <taxon>Rubrobacterales</taxon>
        <taxon>Rubrobacteraceae</taxon>
        <taxon>environmental samples</taxon>
    </lineage>
</organism>
<dbReference type="PANTHER" id="PTHR32308">
    <property type="entry name" value="LYASE BETA SUBUNIT, PUTATIVE (AFU_ORTHOLOGUE AFUA_4G13030)-RELATED"/>
    <property type="match status" value="1"/>
</dbReference>
<evidence type="ECO:0000256" key="2">
    <source>
        <dbReference type="ARBA" id="ARBA00022723"/>
    </source>
</evidence>
<sequence length="269" mass="28961">MPGRSYLFVPGTRPDRFEKALGSGADTVILDLEDAVSVAEKDEARGAISAWLSPERPAYVRVNGAATEWFRDDLDAVSRPGLSGILLPKAEEPGQVSEAAAFLPDGATVVPILETALGIWDARPLAAARRVQRLAFGTLDFTLEVGIDGEDEELLYARSRLVLASRVAGILPPLDGVTAALDDPDRLASDVDRARRLGFGGKLCIHPRQVEAINRGFSPSKAEVSRARRIVEAAETAGTGAFRVDGEMVDRPVLERARSVLDSIEPPRR</sequence>
<evidence type="ECO:0000256" key="1">
    <source>
        <dbReference type="ARBA" id="ARBA00001946"/>
    </source>
</evidence>
<dbReference type="EMBL" id="CADCUV010000105">
    <property type="protein sequence ID" value="CAA9418750.1"/>
    <property type="molecule type" value="Genomic_DNA"/>
</dbReference>
<dbReference type="InterPro" id="IPR015813">
    <property type="entry name" value="Pyrv/PenolPyrv_kinase-like_dom"/>
</dbReference>
<dbReference type="GO" id="GO:0000287">
    <property type="term" value="F:magnesium ion binding"/>
    <property type="evidence" value="ECO:0007669"/>
    <property type="project" value="TreeGrafter"/>
</dbReference>
<feature type="binding site" evidence="5">
    <location>
        <position position="114"/>
    </location>
    <ligand>
        <name>Mg(2+)</name>
        <dbReference type="ChEBI" id="CHEBI:18420"/>
    </ligand>
</feature>
<dbReference type="GO" id="GO:0006107">
    <property type="term" value="P:oxaloacetate metabolic process"/>
    <property type="evidence" value="ECO:0007669"/>
    <property type="project" value="TreeGrafter"/>
</dbReference>
<evidence type="ECO:0000256" key="4">
    <source>
        <dbReference type="PIRSR" id="PIRSR015582-1"/>
    </source>
</evidence>
<accession>A0A6J4PKC2</accession>
<feature type="binding site" evidence="4">
    <location>
        <position position="61"/>
    </location>
    <ligand>
        <name>substrate</name>
    </ligand>
</feature>
<dbReference type="InterPro" id="IPR005000">
    <property type="entry name" value="Aldolase/citrate-lyase_domain"/>
</dbReference>
<keyword evidence="3 5" id="KW-0460">Magnesium</keyword>
<dbReference type="PANTHER" id="PTHR32308:SF10">
    <property type="entry name" value="CITRATE LYASE SUBUNIT BETA"/>
    <property type="match status" value="1"/>
</dbReference>
<feature type="binding site" evidence="5">
    <location>
        <position position="140"/>
    </location>
    <ligand>
        <name>Mg(2+)</name>
        <dbReference type="ChEBI" id="CHEBI:18420"/>
    </ligand>
</feature>
<dbReference type="AlphaFoldDB" id="A0A6J4PKC2"/>
<keyword evidence="7" id="KW-0456">Lyase</keyword>
<feature type="binding site" evidence="4">
    <location>
        <position position="114"/>
    </location>
    <ligand>
        <name>substrate</name>
    </ligand>
</feature>
<dbReference type="InterPro" id="IPR011206">
    <property type="entry name" value="Citrate_lyase_beta/mcl1/mcl2"/>
</dbReference>
<dbReference type="InterPro" id="IPR040442">
    <property type="entry name" value="Pyrv_kinase-like_dom_sf"/>
</dbReference>
<keyword evidence="2 5" id="KW-0479">Metal-binding</keyword>
<reference evidence="7" key="1">
    <citation type="submission" date="2020-02" db="EMBL/GenBank/DDBJ databases">
        <authorList>
            <person name="Meier V. D."/>
        </authorList>
    </citation>
    <scope>NUCLEOTIDE SEQUENCE</scope>
    <source>
        <strain evidence="7">AVDCRST_MAG22</strain>
    </source>
</reference>
<proteinExistence type="predicted"/>
<name>A0A6J4PKC2_9ACTN</name>
<evidence type="ECO:0000256" key="3">
    <source>
        <dbReference type="ARBA" id="ARBA00022842"/>
    </source>
</evidence>
<dbReference type="Gene3D" id="3.20.20.60">
    <property type="entry name" value="Phosphoenolpyruvate-binding domains"/>
    <property type="match status" value="1"/>
</dbReference>
<dbReference type="Pfam" id="PF03328">
    <property type="entry name" value="HpcH_HpaI"/>
    <property type="match status" value="1"/>
</dbReference>
<dbReference type="PIRSF" id="PIRSF015582">
    <property type="entry name" value="Cit_lyase_B"/>
    <property type="match status" value="1"/>
</dbReference>
<comment type="cofactor">
    <cofactor evidence="1">
        <name>Mg(2+)</name>
        <dbReference type="ChEBI" id="CHEBI:18420"/>
    </cofactor>
</comment>
<evidence type="ECO:0000259" key="6">
    <source>
        <dbReference type="Pfam" id="PF03328"/>
    </source>
</evidence>
<dbReference type="GO" id="GO:0016829">
    <property type="term" value="F:lyase activity"/>
    <property type="evidence" value="ECO:0007669"/>
    <property type="project" value="UniProtKB-KW"/>
</dbReference>
<feature type="domain" description="HpcH/HpaI aldolase/citrate lyase" evidence="6">
    <location>
        <begin position="4"/>
        <end position="207"/>
    </location>
</feature>
<dbReference type="SUPFAM" id="SSF51621">
    <property type="entry name" value="Phosphoenolpyruvate/pyruvate domain"/>
    <property type="match status" value="1"/>
</dbReference>
<gene>
    <name evidence="7" type="ORF">AVDCRST_MAG22-2406</name>
</gene>
<evidence type="ECO:0000256" key="5">
    <source>
        <dbReference type="PIRSR" id="PIRSR015582-2"/>
    </source>
</evidence>